<protein>
    <submittedName>
        <fullName evidence="2 4">Uncharacterized protein</fullName>
    </submittedName>
</protein>
<dbReference type="WBParaSite" id="SBAD_0000338301-mRNA-1">
    <property type="protein sequence ID" value="SBAD_0000338301-mRNA-1"/>
    <property type="gene ID" value="SBAD_0000338301"/>
</dbReference>
<reference evidence="2 3" key="2">
    <citation type="submission" date="2018-11" db="EMBL/GenBank/DDBJ databases">
        <authorList>
            <consortium name="Pathogen Informatics"/>
        </authorList>
    </citation>
    <scope>NUCLEOTIDE SEQUENCE [LARGE SCALE GENOMIC DNA]</scope>
</reference>
<evidence type="ECO:0000256" key="1">
    <source>
        <dbReference type="SAM" id="MobiDB-lite"/>
    </source>
</evidence>
<dbReference type="Proteomes" id="UP000270296">
    <property type="component" value="Unassembled WGS sequence"/>
</dbReference>
<evidence type="ECO:0000313" key="3">
    <source>
        <dbReference type="Proteomes" id="UP000270296"/>
    </source>
</evidence>
<keyword evidence="3" id="KW-1185">Reference proteome</keyword>
<proteinExistence type="predicted"/>
<sequence>MLYAETRDRVPVPPTAWNLSRRPSTDDELMTCSTPAPPSLASIRLVKRHVKPIFVVVTTKAETSSIDYFLCRPV</sequence>
<evidence type="ECO:0000313" key="4">
    <source>
        <dbReference type="WBParaSite" id="SBAD_0000338301-mRNA-1"/>
    </source>
</evidence>
<dbReference type="AlphaFoldDB" id="A0A183IHY4"/>
<organism evidence="4">
    <name type="scientific">Soboliphyme baturini</name>
    <dbReference type="NCBI Taxonomy" id="241478"/>
    <lineage>
        <taxon>Eukaryota</taxon>
        <taxon>Metazoa</taxon>
        <taxon>Ecdysozoa</taxon>
        <taxon>Nematoda</taxon>
        <taxon>Enoplea</taxon>
        <taxon>Dorylaimia</taxon>
        <taxon>Dioctophymatida</taxon>
        <taxon>Dioctophymatoidea</taxon>
        <taxon>Soboliphymatidae</taxon>
        <taxon>Soboliphyme</taxon>
    </lineage>
</organism>
<feature type="region of interest" description="Disordered" evidence="1">
    <location>
        <begin position="14"/>
        <end position="33"/>
    </location>
</feature>
<dbReference type="EMBL" id="UZAM01007635">
    <property type="protein sequence ID" value="VDP00451.1"/>
    <property type="molecule type" value="Genomic_DNA"/>
</dbReference>
<name>A0A183IHY4_9BILA</name>
<evidence type="ECO:0000313" key="2">
    <source>
        <dbReference type="EMBL" id="VDP00451.1"/>
    </source>
</evidence>
<accession>A0A183IHY4</accession>
<gene>
    <name evidence="2" type="ORF">SBAD_LOCUS3229</name>
</gene>
<reference evidence="4" key="1">
    <citation type="submission" date="2016-06" db="UniProtKB">
        <authorList>
            <consortium name="WormBaseParasite"/>
        </authorList>
    </citation>
    <scope>IDENTIFICATION</scope>
</reference>